<dbReference type="CDD" id="cd12913">
    <property type="entry name" value="PDC1_MCP_like"/>
    <property type="match status" value="1"/>
</dbReference>
<feature type="domain" description="Methyl-accepting transducer" evidence="12">
    <location>
        <begin position="370"/>
        <end position="606"/>
    </location>
</feature>
<dbReference type="STRING" id="1178515.SY83_09140"/>
<proteinExistence type="inferred from homology"/>
<keyword evidence="6 11" id="KW-1133">Transmembrane helix</keyword>
<dbReference type="CDD" id="cd11386">
    <property type="entry name" value="MCP_signal"/>
    <property type="match status" value="1"/>
</dbReference>
<evidence type="ECO:0000256" key="9">
    <source>
        <dbReference type="ARBA" id="ARBA00029447"/>
    </source>
</evidence>
<dbReference type="GO" id="GO:0007165">
    <property type="term" value="P:signal transduction"/>
    <property type="evidence" value="ECO:0007669"/>
    <property type="project" value="UniProtKB-KW"/>
</dbReference>
<evidence type="ECO:0000256" key="4">
    <source>
        <dbReference type="ARBA" id="ARBA00022500"/>
    </source>
</evidence>
<dbReference type="GO" id="GO:0006935">
    <property type="term" value="P:chemotaxis"/>
    <property type="evidence" value="ECO:0007669"/>
    <property type="project" value="UniProtKB-KW"/>
</dbReference>
<protein>
    <recommendedName>
        <fullName evidence="16">Chemotaxis protein</fullName>
    </recommendedName>
</protein>
<keyword evidence="2" id="KW-1003">Cell membrane</keyword>
<dbReference type="InterPro" id="IPR004089">
    <property type="entry name" value="MCPsignal_dom"/>
</dbReference>
<evidence type="ECO:0000256" key="10">
    <source>
        <dbReference type="PROSITE-ProRule" id="PRU00284"/>
    </source>
</evidence>
<evidence type="ECO:0000256" key="8">
    <source>
        <dbReference type="ARBA" id="ARBA00023224"/>
    </source>
</evidence>
<dbReference type="SMART" id="SM00283">
    <property type="entry name" value="MA"/>
    <property type="match status" value="1"/>
</dbReference>
<keyword evidence="15" id="KW-1185">Reference proteome</keyword>
<evidence type="ECO:0008006" key="16">
    <source>
        <dbReference type="Google" id="ProtNLM"/>
    </source>
</evidence>
<evidence type="ECO:0000259" key="13">
    <source>
        <dbReference type="PROSITE" id="PS50885"/>
    </source>
</evidence>
<dbReference type="SUPFAM" id="SSF58104">
    <property type="entry name" value="Methyl-accepting chemotaxis protein (MCP) signaling domain"/>
    <property type="match status" value="1"/>
</dbReference>
<evidence type="ECO:0000256" key="7">
    <source>
        <dbReference type="ARBA" id="ARBA00023136"/>
    </source>
</evidence>
<dbReference type="InterPro" id="IPR003660">
    <property type="entry name" value="HAMP_dom"/>
</dbReference>
<evidence type="ECO:0000259" key="12">
    <source>
        <dbReference type="PROSITE" id="PS50111"/>
    </source>
</evidence>
<feature type="domain" description="HAMP" evidence="13">
    <location>
        <begin position="298"/>
        <end position="351"/>
    </location>
</feature>
<dbReference type="PANTHER" id="PTHR32089:SF114">
    <property type="entry name" value="METHYL-ACCEPTING CHEMOTAXIS PROTEIN MCPB"/>
    <property type="match status" value="1"/>
</dbReference>
<evidence type="ECO:0000256" key="1">
    <source>
        <dbReference type="ARBA" id="ARBA00004651"/>
    </source>
</evidence>
<dbReference type="SMART" id="SM00304">
    <property type="entry name" value="HAMP"/>
    <property type="match status" value="1"/>
</dbReference>
<evidence type="ECO:0000313" key="15">
    <source>
        <dbReference type="Proteomes" id="UP000076927"/>
    </source>
</evidence>
<evidence type="ECO:0000256" key="3">
    <source>
        <dbReference type="ARBA" id="ARBA00022481"/>
    </source>
</evidence>
<feature type="transmembrane region" description="Helical" evidence="11">
    <location>
        <begin position="274"/>
        <end position="297"/>
    </location>
</feature>
<dbReference type="Gene3D" id="6.10.340.10">
    <property type="match status" value="1"/>
</dbReference>
<reference evidence="14 15" key="1">
    <citation type="submission" date="2015-01" db="EMBL/GenBank/DDBJ databases">
        <title>Paenibacillus swuensis/DY6/whole genome sequencing.</title>
        <authorList>
            <person name="Kim M.K."/>
            <person name="Srinivasan S."/>
            <person name="Lee J.-J."/>
        </authorList>
    </citation>
    <scope>NUCLEOTIDE SEQUENCE [LARGE SCALE GENOMIC DNA]</scope>
    <source>
        <strain evidence="14 15">DY6</strain>
    </source>
</reference>
<evidence type="ECO:0000256" key="5">
    <source>
        <dbReference type="ARBA" id="ARBA00022692"/>
    </source>
</evidence>
<keyword evidence="3" id="KW-0488">Methylation</keyword>
<evidence type="ECO:0000256" key="11">
    <source>
        <dbReference type="SAM" id="Phobius"/>
    </source>
</evidence>
<dbReference type="GO" id="GO:0005886">
    <property type="term" value="C:plasma membrane"/>
    <property type="evidence" value="ECO:0007669"/>
    <property type="project" value="UniProtKB-SubCell"/>
</dbReference>
<dbReference type="Pfam" id="PF00015">
    <property type="entry name" value="MCPsignal"/>
    <property type="match status" value="1"/>
</dbReference>
<dbReference type="PROSITE" id="PS50111">
    <property type="entry name" value="CHEMOTAXIS_TRANSDUC_2"/>
    <property type="match status" value="1"/>
</dbReference>
<dbReference type="InterPro" id="IPR029151">
    <property type="entry name" value="Sensor-like_sf"/>
</dbReference>
<dbReference type="Gene3D" id="1.10.287.950">
    <property type="entry name" value="Methyl-accepting chemotaxis protein"/>
    <property type="match status" value="1"/>
</dbReference>
<accession>A0A172TP06</accession>
<dbReference type="Pfam" id="PF00672">
    <property type="entry name" value="HAMP"/>
    <property type="match status" value="1"/>
</dbReference>
<keyword evidence="4" id="KW-0145">Chemotaxis</keyword>
<keyword evidence="8 10" id="KW-0807">Transducer</keyword>
<evidence type="ECO:0000256" key="2">
    <source>
        <dbReference type="ARBA" id="ARBA00022475"/>
    </source>
</evidence>
<dbReference type="PROSITE" id="PS50885">
    <property type="entry name" value="HAMP"/>
    <property type="match status" value="1"/>
</dbReference>
<sequence length="656" mass="70160">MSRKAGMTLRMRLLLSFSLILLIPAITIGTVAYKSAHSKVEEKMTESAQGSVSILDQLITNYLDPIQKEVEFLARTMPPSDQSGNAVREYLSEFARLHNEISNTYIGEATGKIMLVPDQKLPDGYDPRTRPWYKEAMAHAGLSIITAPYVDAGSGTITVTIASTTRDGSRVIAVDLNLNMLAKQMSAASIGRTGYVSVSDVQDKVLADPKRKVGSDIPASVVKNVAGSIEGVFNYKDAANGGTEKWVYTTNGKTGWRLFGIVPFAEVEQDTFPIFLNTMIVIIIAIVAGAGIVYLIIRSVMNPIRKLMDAADQISNGDLTVTVDNGGRKDEISRLSDSFNRMVGSLKAVLIEVNQTSGMLAASSEQLTASSEQTSQATQYIAENIQEVAEGADRQVESIEAGSASVHSMSQGVENIAHSAHLIAASAVQASGKSQEGGSVIRDAINQMQSIHHTVGDLGNVIRDLQNYSEEIGGIVTLIGEISSQTNLLSLNASIEAARAGEHGRGFAVVAQEVKKLSEETGVSSRKIAELIRQVQLGAERAVVSMQQTTDEVSSGIRVMDHADTLFRNIQASVTEVEAQIQDMSNTAQHISEGGQVTVRSIESISVIVAGNASATQNVSAAAQQQLASMEEIAASSAALSNMALELQELVERFKV</sequence>
<organism evidence="14 15">
    <name type="scientific">Paenibacillus swuensis</name>
    <dbReference type="NCBI Taxonomy" id="1178515"/>
    <lineage>
        <taxon>Bacteria</taxon>
        <taxon>Bacillati</taxon>
        <taxon>Bacillota</taxon>
        <taxon>Bacilli</taxon>
        <taxon>Bacillales</taxon>
        <taxon>Paenibacillaceae</taxon>
        <taxon>Paenibacillus</taxon>
    </lineage>
</organism>
<dbReference type="KEGG" id="pswu:SY83_09140"/>
<keyword evidence="7 11" id="KW-0472">Membrane</keyword>
<comment type="similarity">
    <text evidence="9">Belongs to the methyl-accepting chemotaxis (MCP) protein family.</text>
</comment>
<dbReference type="Pfam" id="PF02743">
    <property type="entry name" value="dCache_1"/>
    <property type="match status" value="1"/>
</dbReference>
<dbReference type="SUPFAM" id="SSF103190">
    <property type="entry name" value="Sensory domain-like"/>
    <property type="match status" value="1"/>
</dbReference>
<dbReference type="EMBL" id="CP011388">
    <property type="protein sequence ID" value="ANE48819.1"/>
    <property type="molecule type" value="Genomic_DNA"/>
</dbReference>
<name>A0A172TP06_9BACL</name>
<dbReference type="PANTHER" id="PTHR32089">
    <property type="entry name" value="METHYL-ACCEPTING CHEMOTAXIS PROTEIN MCPB"/>
    <property type="match status" value="1"/>
</dbReference>
<evidence type="ECO:0000256" key="6">
    <source>
        <dbReference type="ARBA" id="ARBA00022989"/>
    </source>
</evidence>
<dbReference type="Gene3D" id="3.30.450.20">
    <property type="entry name" value="PAS domain"/>
    <property type="match status" value="2"/>
</dbReference>
<dbReference type="PATRIC" id="fig|1178515.4.peg.1824"/>
<keyword evidence="5 11" id="KW-0812">Transmembrane</keyword>
<dbReference type="AlphaFoldDB" id="A0A172TP06"/>
<dbReference type="CDD" id="cd06225">
    <property type="entry name" value="HAMP"/>
    <property type="match status" value="1"/>
</dbReference>
<gene>
    <name evidence="14" type="ORF">SY83_09140</name>
</gene>
<evidence type="ECO:0000313" key="14">
    <source>
        <dbReference type="EMBL" id="ANE48819.1"/>
    </source>
</evidence>
<comment type="subcellular location">
    <subcellularLocation>
        <location evidence="1">Cell membrane</location>
        <topology evidence="1">Multi-pass membrane protein</topology>
    </subcellularLocation>
</comment>
<dbReference type="Proteomes" id="UP000076927">
    <property type="component" value="Chromosome"/>
</dbReference>
<dbReference type="InterPro" id="IPR033479">
    <property type="entry name" value="dCache_1"/>
</dbReference>